<dbReference type="Proteomes" id="UP000321306">
    <property type="component" value="Unassembled WGS sequence"/>
</dbReference>
<reference evidence="1 2" key="1">
    <citation type="submission" date="2019-07" db="EMBL/GenBank/DDBJ databases">
        <title>Whole genome shotgun sequence of Deinococcus cellulosilyticus NBRC 106333.</title>
        <authorList>
            <person name="Hosoyama A."/>
            <person name="Uohara A."/>
            <person name="Ohji S."/>
            <person name="Ichikawa N."/>
        </authorList>
    </citation>
    <scope>NUCLEOTIDE SEQUENCE [LARGE SCALE GENOMIC DNA]</scope>
    <source>
        <strain evidence="1 2">NBRC 106333</strain>
    </source>
</reference>
<keyword evidence="2" id="KW-1185">Reference proteome</keyword>
<name>A0A511MV75_DEIC1</name>
<gene>
    <name evidence="1" type="ORF">DC3_01150</name>
</gene>
<evidence type="ECO:0000313" key="1">
    <source>
        <dbReference type="EMBL" id="GEM44480.1"/>
    </source>
</evidence>
<sequence>MVLSVHQFRLTSRAGSSQWTAQSLASWVEVLTGHPVQVTDVTRNSWFVVKKVMTFELSFEGTGQQAREFLSVLRQHFKVEPLNSTTQ</sequence>
<protein>
    <submittedName>
        <fullName evidence="1">Uncharacterized protein</fullName>
    </submittedName>
</protein>
<proteinExistence type="predicted"/>
<organism evidence="1 2">
    <name type="scientific">Deinococcus cellulosilyticus (strain DSM 18568 / NBRC 106333 / KACC 11606 / 5516J-15)</name>
    <dbReference type="NCBI Taxonomy" id="1223518"/>
    <lineage>
        <taxon>Bacteria</taxon>
        <taxon>Thermotogati</taxon>
        <taxon>Deinococcota</taxon>
        <taxon>Deinococci</taxon>
        <taxon>Deinococcales</taxon>
        <taxon>Deinococcaceae</taxon>
        <taxon>Deinococcus</taxon>
    </lineage>
</organism>
<dbReference type="EMBL" id="BJXB01000001">
    <property type="protein sequence ID" value="GEM44480.1"/>
    <property type="molecule type" value="Genomic_DNA"/>
</dbReference>
<comment type="caution">
    <text evidence="1">The sequence shown here is derived from an EMBL/GenBank/DDBJ whole genome shotgun (WGS) entry which is preliminary data.</text>
</comment>
<dbReference type="RefSeq" id="WP_146881638.1">
    <property type="nucleotide sequence ID" value="NZ_BJXB01000001.1"/>
</dbReference>
<accession>A0A511MV75</accession>
<evidence type="ECO:0000313" key="2">
    <source>
        <dbReference type="Proteomes" id="UP000321306"/>
    </source>
</evidence>
<dbReference type="AlphaFoldDB" id="A0A511MV75"/>